<feature type="transmembrane region" description="Helical" evidence="8">
    <location>
        <begin position="16"/>
        <end position="34"/>
    </location>
</feature>
<evidence type="ECO:0000256" key="8">
    <source>
        <dbReference type="SAM" id="Phobius"/>
    </source>
</evidence>
<accession>A0A841LSK6</accession>
<protein>
    <submittedName>
        <fullName evidence="10">Chloramphenicol-sensitive protein RarD</fullName>
    </submittedName>
</protein>
<keyword evidence="3" id="KW-0813">Transport</keyword>
<dbReference type="PANTHER" id="PTHR22911:SF137">
    <property type="entry name" value="SOLUTE CARRIER FAMILY 35 MEMBER G2-RELATED"/>
    <property type="match status" value="1"/>
</dbReference>
<reference evidence="10 11" key="1">
    <citation type="submission" date="2020-08" db="EMBL/GenBank/DDBJ databases">
        <title>Genomic Encyclopedia of Type Strains, Phase IV (KMG-IV): sequencing the most valuable type-strain genomes for metagenomic binning, comparative biology and taxonomic classification.</title>
        <authorList>
            <person name="Goeker M."/>
        </authorList>
    </citation>
    <scope>NUCLEOTIDE SEQUENCE [LARGE SCALE GENOMIC DNA]</scope>
    <source>
        <strain evidence="10 11">DSM 22336</strain>
    </source>
</reference>
<keyword evidence="11" id="KW-1185">Reference proteome</keyword>
<dbReference type="GO" id="GO:0005886">
    <property type="term" value="C:plasma membrane"/>
    <property type="evidence" value="ECO:0007669"/>
    <property type="project" value="UniProtKB-SubCell"/>
</dbReference>
<organism evidence="10 11">
    <name type="scientific">Paenochrobactrum gallinarii</name>
    <dbReference type="NCBI Taxonomy" id="643673"/>
    <lineage>
        <taxon>Bacteria</taxon>
        <taxon>Pseudomonadati</taxon>
        <taxon>Pseudomonadota</taxon>
        <taxon>Alphaproteobacteria</taxon>
        <taxon>Hyphomicrobiales</taxon>
        <taxon>Brucellaceae</taxon>
        <taxon>Paenochrobactrum</taxon>
    </lineage>
</organism>
<feature type="transmembrane region" description="Helical" evidence="8">
    <location>
        <begin position="250"/>
        <end position="269"/>
    </location>
</feature>
<name>A0A841LSK6_9HYPH</name>
<proteinExistence type="inferred from homology"/>
<dbReference type="EMBL" id="JACIIU010000002">
    <property type="protein sequence ID" value="MBB6260246.1"/>
    <property type="molecule type" value="Genomic_DNA"/>
</dbReference>
<feature type="transmembrane region" description="Helical" evidence="8">
    <location>
        <begin position="135"/>
        <end position="152"/>
    </location>
</feature>
<feature type="transmembrane region" description="Helical" evidence="8">
    <location>
        <begin position="220"/>
        <end position="238"/>
    </location>
</feature>
<evidence type="ECO:0000256" key="4">
    <source>
        <dbReference type="ARBA" id="ARBA00022475"/>
    </source>
</evidence>
<feature type="transmembrane region" description="Helical" evidence="8">
    <location>
        <begin position="186"/>
        <end position="205"/>
    </location>
</feature>
<feature type="transmembrane region" description="Helical" evidence="8">
    <location>
        <begin position="46"/>
        <end position="67"/>
    </location>
</feature>
<dbReference type="PANTHER" id="PTHR22911">
    <property type="entry name" value="ACYL-MALONYL CONDENSING ENZYME-RELATED"/>
    <property type="match status" value="1"/>
</dbReference>
<dbReference type="RefSeq" id="WP_184220230.1">
    <property type="nucleotide sequence ID" value="NZ_JACIIU010000002.1"/>
</dbReference>
<sequence>MTKSPSSSTSSDSARGFFYALSAYALWGALPLYLKAVSYIPSLEVVVNRVIWSLPVAVILLALSGQLKEMVAILRQPKLVGMGLVTGLLVTSNWLIYVWAIEHGQTVASALGYYINPLLNVLLASLFLNERLNKTQWVSIGFAAAAVVLLAISHGGLPWISLALPLTFSLYGFFRKSMPVAALPGFTLEIMIVFLPAFIYFLMLVGKSQDHFVHGTWTDIGWLVLAGPFTAIPLILFAKGAKLLRYMTLGLMQYIAPTLMFLIAVFVFKEPFAKIDLGAFVLIWIGLVIYSWSSFTQYRANKQAE</sequence>
<comment type="similarity">
    <text evidence="2">Belongs to the EamA transporter family.</text>
</comment>
<comment type="subcellular location">
    <subcellularLocation>
        <location evidence="1">Cell membrane</location>
        <topology evidence="1">Multi-pass membrane protein</topology>
    </subcellularLocation>
</comment>
<gene>
    <name evidence="10" type="ORF">FHS77_000770</name>
</gene>
<dbReference type="Pfam" id="PF00892">
    <property type="entry name" value="EamA"/>
    <property type="match status" value="1"/>
</dbReference>
<dbReference type="NCBIfam" id="TIGR00688">
    <property type="entry name" value="rarD"/>
    <property type="match status" value="1"/>
</dbReference>
<feature type="transmembrane region" description="Helical" evidence="8">
    <location>
        <begin position="275"/>
        <end position="293"/>
    </location>
</feature>
<feature type="transmembrane region" description="Helical" evidence="8">
    <location>
        <begin position="79"/>
        <end position="101"/>
    </location>
</feature>
<evidence type="ECO:0000259" key="9">
    <source>
        <dbReference type="Pfam" id="PF00892"/>
    </source>
</evidence>
<dbReference type="SUPFAM" id="SSF103481">
    <property type="entry name" value="Multidrug resistance efflux transporter EmrE"/>
    <property type="match status" value="2"/>
</dbReference>
<evidence type="ECO:0000313" key="11">
    <source>
        <dbReference type="Proteomes" id="UP000555393"/>
    </source>
</evidence>
<evidence type="ECO:0000256" key="2">
    <source>
        <dbReference type="ARBA" id="ARBA00007362"/>
    </source>
</evidence>
<evidence type="ECO:0000256" key="6">
    <source>
        <dbReference type="ARBA" id="ARBA00022989"/>
    </source>
</evidence>
<keyword evidence="7 8" id="KW-0472">Membrane</keyword>
<evidence type="ECO:0000256" key="1">
    <source>
        <dbReference type="ARBA" id="ARBA00004651"/>
    </source>
</evidence>
<dbReference type="InterPro" id="IPR037185">
    <property type="entry name" value="EmrE-like"/>
</dbReference>
<feature type="transmembrane region" description="Helical" evidence="8">
    <location>
        <begin position="158"/>
        <end position="174"/>
    </location>
</feature>
<keyword evidence="4" id="KW-1003">Cell membrane</keyword>
<feature type="domain" description="EamA" evidence="9">
    <location>
        <begin position="15"/>
        <end position="150"/>
    </location>
</feature>
<dbReference type="InterPro" id="IPR004626">
    <property type="entry name" value="RarD"/>
</dbReference>
<feature type="transmembrane region" description="Helical" evidence="8">
    <location>
        <begin position="107"/>
        <end position="128"/>
    </location>
</feature>
<evidence type="ECO:0000313" key="10">
    <source>
        <dbReference type="EMBL" id="MBB6260246.1"/>
    </source>
</evidence>
<keyword evidence="5 8" id="KW-0812">Transmembrane</keyword>
<evidence type="ECO:0000256" key="7">
    <source>
        <dbReference type="ARBA" id="ARBA00023136"/>
    </source>
</evidence>
<dbReference type="InterPro" id="IPR000620">
    <property type="entry name" value="EamA_dom"/>
</dbReference>
<dbReference type="AlphaFoldDB" id="A0A841LSK6"/>
<dbReference type="Proteomes" id="UP000555393">
    <property type="component" value="Unassembled WGS sequence"/>
</dbReference>
<evidence type="ECO:0000256" key="5">
    <source>
        <dbReference type="ARBA" id="ARBA00022692"/>
    </source>
</evidence>
<comment type="caution">
    <text evidence="10">The sequence shown here is derived from an EMBL/GenBank/DDBJ whole genome shotgun (WGS) entry which is preliminary data.</text>
</comment>
<evidence type="ECO:0000256" key="3">
    <source>
        <dbReference type="ARBA" id="ARBA00022448"/>
    </source>
</evidence>
<keyword evidence="6 8" id="KW-1133">Transmembrane helix</keyword>